<accession>A0A0K1PRM2</accession>
<dbReference type="Gene3D" id="1.10.10.10">
    <property type="entry name" value="Winged helix-like DNA-binding domain superfamily/Winged helix DNA-binding domain"/>
    <property type="match status" value="1"/>
</dbReference>
<evidence type="ECO:0000256" key="3">
    <source>
        <dbReference type="ARBA" id="ARBA00023125"/>
    </source>
</evidence>
<keyword evidence="3" id="KW-0238">DNA-binding</keyword>
<dbReference type="STRING" id="1391654.AKJ09_02842"/>
<evidence type="ECO:0000256" key="1">
    <source>
        <dbReference type="ARBA" id="ARBA00009437"/>
    </source>
</evidence>
<evidence type="ECO:0000256" key="5">
    <source>
        <dbReference type="SAM" id="MobiDB-lite"/>
    </source>
</evidence>
<dbReference type="InterPro" id="IPR036388">
    <property type="entry name" value="WH-like_DNA-bd_sf"/>
</dbReference>
<sequence>MTEPLGGLTLDQLRVLRAVAREGNFSAAARKLGRVQSAVSQSMDRLEEQLGLRLFDRSSRVPSLTRHGTAIVEAAERIHGDMALLEDLTASLKAGAETRLEIVVDAIFPTSALVGFARDFAHQHPTVELVLHTETLSAVTALVRDKRAAFGIAGPDASFEGLDRQHLTHVRLMPVASPDHPLAKLRSPIPTAELTRTVQIVLSERNAKSRTEEDHGVLSPSTWRVVDLATKHALIAGGLGWGNMPEHVVRDDLHEGRLVPLRVAPWSPDEYRLSLSLVRREGAVSGPVRHWAETRLVQLCRAELAEPKGSTRGTRTRSKRRTVSDR</sequence>
<evidence type="ECO:0000259" key="6">
    <source>
        <dbReference type="PROSITE" id="PS50931"/>
    </source>
</evidence>
<dbReference type="GO" id="GO:0000976">
    <property type="term" value="F:transcription cis-regulatory region binding"/>
    <property type="evidence" value="ECO:0007669"/>
    <property type="project" value="TreeGrafter"/>
</dbReference>
<feature type="region of interest" description="Disordered" evidence="5">
    <location>
        <begin position="307"/>
        <end position="326"/>
    </location>
</feature>
<dbReference type="Pfam" id="PF03466">
    <property type="entry name" value="LysR_substrate"/>
    <property type="match status" value="1"/>
</dbReference>
<dbReference type="FunFam" id="1.10.10.10:FF:000001">
    <property type="entry name" value="LysR family transcriptional regulator"/>
    <property type="match status" value="1"/>
</dbReference>
<feature type="compositionally biased region" description="Basic residues" evidence="5">
    <location>
        <begin position="314"/>
        <end position="326"/>
    </location>
</feature>
<organism evidence="7 8">
    <name type="scientific">Labilithrix luteola</name>
    <dbReference type="NCBI Taxonomy" id="1391654"/>
    <lineage>
        <taxon>Bacteria</taxon>
        <taxon>Pseudomonadati</taxon>
        <taxon>Myxococcota</taxon>
        <taxon>Polyangia</taxon>
        <taxon>Polyangiales</taxon>
        <taxon>Labilitrichaceae</taxon>
        <taxon>Labilithrix</taxon>
    </lineage>
</organism>
<keyword evidence="4" id="KW-0804">Transcription</keyword>
<dbReference type="PRINTS" id="PR00039">
    <property type="entry name" value="HTHLYSR"/>
</dbReference>
<dbReference type="EMBL" id="CP012333">
    <property type="protein sequence ID" value="AKU96178.1"/>
    <property type="molecule type" value="Genomic_DNA"/>
</dbReference>
<dbReference type="InterPro" id="IPR036390">
    <property type="entry name" value="WH_DNA-bd_sf"/>
</dbReference>
<proteinExistence type="inferred from homology"/>
<evidence type="ECO:0000313" key="7">
    <source>
        <dbReference type="EMBL" id="AKU96178.1"/>
    </source>
</evidence>
<dbReference type="SUPFAM" id="SSF46785">
    <property type="entry name" value="Winged helix' DNA-binding domain"/>
    <property type="match status" value="1"/>
</dbReference>
<feature type="domain" description="HTH lysR-type" evidence="6">
    <location>
        <begin position="8"/>
        <end position="65"/>
    </location>
</feature>
<dbReference type="Pfam" id="PF00126">
    <property type="entry name" value="HTH_1"/>
    <property type="match status" value="1"/>
</dbReference>
<dbReference type="GO" id="GO:0003700">
    <property type="term" value="F:DNA-binding transcription factor activity"/>
    <property type="evidence" value="ECO:0007669"/>
    <property type="project" value="InterPro"/>
</dbReference>
<dbReference type="PANTHER" id="PTHR30126">
    <property type="entry name" value="HTH-TYPE TRANSCRIPTIONAL REGULATOR"/>
    <property type="match status" value="1"/>
</dbReference>
<name>A0A0K1PRM2_9BACT</name>
<dbReference type="KEGG" id="llu:AKJ09_02842"/>
<evidence type="ECO:0000313" key="8">
    <source>
        <dbReference type="Proteomes" id="UP000064967"/>
    </source>
</evidence>
<dbReference type="PANTHER" id="PTHR30126:SF91">
    <property type="entry name" value="LYSR FAMILY TRANSCRIPTIONAL REGULATOR"/>
    <property type="match status" value="1"/>
</dbReference>
<dbReference type="PROSITE" id="PS50931">
    <property type="entry name" value="HTH_LYSR"/>
    <property type="match status" value="1"/>
</dbReference>
<reference evidence="7 8" key="1">
    <citation type="submission" date="2015-08" db="EMBL/GenBank/DDBJ databases">
        <authorList>
            <person name="Babu N.S."/>
            <person name="Beckwith C.J."/>
            <person name="Beseler K.G."/>
            <person name="Brison A."/>
            <person name="Carone J.V."/>
            <person name="Caskin T.P."/>
            <person name="Diamond M."/>
            <person name="Durham M.E."/>
            <person name="Foxe J.M."/>
            <person name="Go M."/>
            <person name="Henderson B.A."/>
            <person name="Jones I.B."/>
            <person name="McGettigan J.A."/>
            <person name="Micheletti S.J."/>
            <person name="Nasrallah M.E."/>
            <person name="Ortiz D."/>
            <person name="Piller C.R."/>
            <person name="Privatt S.R."/>
            <person name="Schneider S.L."/>
            <person name="Sharp S."/>
            <person name="Smith T.C."/>
            <person name="Stanton J.D."/>
            <person name="Ullery H.E."/>
            <person name="Wilson R.J."/>
            <person name="Serrano M.G."/>
            <person name="Buck G."/>
            <person name="Lee V."/>
            <person name="Wang Y."/>
            <person name="Carvalho R."/>
            <person name="Voegtly L."/>
            <person name="Shi R."/>
            <person name="Duckworth R."/>
            <person name="Johnson A."/>
            <person name="Loviza R."/>
            <person name="Walstead R."/>
            <person name="Shah Z."/>
            <person name="Kiflezghi M."/>
            <person name="Wade K."/>
            <person name="Ball S.L."/>
            <person name="Bradley K.W."/>
            <person name="Asai D.J."/>
            <person name="Bowman C.A."/>
            <person name="Russell D.A."/>
            <person name="Pope W.H."/>
            <person name="Jacobs-Sera D."/>
            <person name="Hendrix R.W."/>
            <person name="Hatfull G.F."/>
        </authorList>
    </citation>
    <scope>NUCLEOTIDE SEQUENCE [LARGE SCALE GENOMIC DNA]</scope>
    <source>
        <strain evidence="7 8">DSM 27648</strain>
    </source>
</reference>
<evidence type="ECO:0000256" key="2">
    <source>
        <dbReference type="ARBA" id="ARBA00023015"/>
    </source>
</evidence>
<dbReference type="InterPro" id="IPR005119">
    <property type="entry name" value="LysR_subst-bd"/>
</dbReference>
<dbReference type="RefSeq" id="WP_146647506.1">
    <property type="nucleotide sequence ID" value="NZ_CP012333.1"/>
</dbReference>
<keyword evidence="2" id="KW-0805">Transcription regulation</keyword>
<gene>
    <name evidence="7" type="ORF">AKJ09_02842</name>
</gene>
<keyword evidence="8" id="KW-1185">Reference proteome</keyword>
<dbReference type="Gene3D" id="3.40.190.290">
    <property type="match status" value="1"/>
</dbReference>
<protein>
    <submittedName>
        <fullName evidence="7">Transcriptional regulator, LysR family</fullName>
    </submittedName>
</protein>
<dbReference type="Proteomes" id="UP000064967">
    <property type="component" value="Chromosome"/>
</dbReference>
<comment type="similarity">
    <text evidence="1">Belongs to the LysR transcriptional regulatory family.</text>
</comment>
<dbReference type="OrthoDB" id="196624at2"/>
<dbReference type="SUPFAM" id="SSF53850">
    <property type="entry name" value="Periplasmic binding protein-like II"/>
    <property type="match status" value="1"/>
</dbReference>
<evidence type="ECO:0000256" key="4">
    <source>
        <dbReference type="ARBA" id="ARBA00023163"/>
    </source>
</evidence>
<dbReference type="CDD" id="cd05466">
    <property type="entry name" value="PBP2_LTTR_substrate"/>
    <property type="match status" value="1"/>
</dbReference>
<dbReference type="AlphaFoldDB" id="A0A0K1PRM2"/>
<dbReference type="InterPro" id="IPR000847">
    <property type="entry name" value="LysR_HTH_N"/>
</dbReference>